<evidence type="ECO:0000256" key="7">
    <source>
        <dbReference type="ARBA" id="ARBA00013025"/>
    </source>
</evidence>
<dbReference type="SUPFAM" id="SSF53244">
    <property type="entry name" value="MurD-like peptide ligases, peptide-binding domain"/>
    <property type="match status" value="1"/>
</dbReference>
<accession>A0A4Z0GRK1</accession>
<dbReference type="PIRSF" id="PIRSF001563">
    <property type="entry name" value="Folylpolyglu_synth"/>
    <property type="match status" value="1"/>
</dbReference>
<gene>
    <name evidence="21" type="ORF">E4665_03915</name>
</gene>
<evidence type="ECO:0000259" key="20">
    <source>
        <dbReference type="Pfam" id="PF08245"/>
    </source>
</evidence>
<name>A0A4Z0GRK1_9BACL</name>
<comment type="similarity">
    <text evidence="4 18">Belongs to the folylpolyglutamate synthase family.</text>
</comment>
<evidence type="ECO:0000256" key="2">
    <source>
        <dbReference type="ARBA" id="ARBA00004799"/>
    </source>
</evidence>
<dbReference type="OrthoDB" id="9809356at2"/>
<dbReference type="NCBIfam" id="TIGR01499">
    <property type="entry name" value="folC"/>
    <property type="match status" value="1"/>
</dbReference>
<evidence type="ECO:0000256" key="15">
    <source>
        <dbReference type="ARBA" id="ARBA00030592"/>
    </source>
</evidence>
<feature type="domain" description="Mur ligase central" evidence="20">
    <location>
        <begin position="125"/>
        <end position="274"/>
    </location>
</feature>
<dbReference type="Gene3D" id="3.90.190.20">
    <property type="entry name" value="Mur ligase, C-terminal domain"/>
    <property type="match status" value="1"/>
</dbReference>
<dbReference type="Pfam" id="PF08245">
    <property type="entry name" value="Mur_ligase_M"/>
    <property type="match status" value="1"/>
</dbReference>
<dbReference type="Proteomes" id="UP000298347">
    <property type="component" value="Unassembled WGS sequence"/>
</dbReference>
<dbReference type="GO" id="GO:0046656">
    <property type="term" value="P:folic acid biosynthetic process"/>
    <property type="evidence" value="ECO:0007669"/>
    <property type="project" value="UniProtKB-KW"/>
</dbReference>
<dbReference type="PANTHER" id="PTHR11136:SF0">
    <property type="entry name" value="DIHYDROFOLATE SYNTHETASE-RELATED"/>
    <property type="match status" value="1"/>
</dbReference>
<organism evidence="21 22">
    <name type="scientific">Sporolactobacillus shoreae</name>
    <dbReference type="NCBI Taxonomy" id="1465501"/>
    <lineage>
        <taxon>Bacteria</taxon>
        <taxon>Bacillati</taxon>
        <taxon>Bacillota</taxon>
        <taxon>Bacilli</taxon>
        <taxon>Bacillales</taxon>
        <taxon>Sporolactobacillaceae</taxon>
        <taxon>Sporolactobacillus</taxon>
    </lineage>
</organism>
<evidence type="ECO:0000256" key="9">
    <source>
        <dbReference type="ARBA" id="ARBA00022598"/>
    </source>
</evidence>
<evidence type="ECO:0000256" key="8">
    <source>
        <dbReference type="ARBA" id="ARBA00019357"/>
    </source>
</evidence>
<protein>
    <recommendedName>
        <fullName evidence="8">Dihydrofolate synthase/folylpolyglutamate synthase</fullName>
        <ecNumber evidence="6">6.3.2.12</ecNumber>
        <ecNumber evidence="7">6.3.2.17</ecNumber>
    </recommendedName>
    <alternativeName>
        <fullName evidence="15">Tetrahydrofolylpolyglutamate synthase</fullName>
    </alternativeName>
</protein>
<comment type="caution">
    <text evidence="21">The sequence shown here is derived from an EMBL/GenBank/DDBJ whole genome shotgun (WGS) entry which is preliminary data.</text>
</comment>
<dbReference type="EMBL" id="SRJD01000003">
    <property type="protein sequence ID" value="TGA99480.1"/>
    <property type="molecule type" value="Genomic_DNA"/>
</dbReference>
<comment type="cofactor">
    <cofactor evidence="1">
        <name>Mg(2+)</name>
        <dbReference type="ChEBI" id="CHEBI:18420"/>
    </cofactor>
</comment>
<dbReference type="EC" id="6.3.2.12" evidence="6"/>
<dbReference type="GO" id="GO:0005737">
    <property type="term" value="C:cytoplasm"/>
    <property type="evidence" value="ECO:0007669"/>
    <property type="project" value="TreeGrafter"/>
</dbReference>
<evidence type="ECO:0000256" key="1">
    <source>
        <dbReference type="ARBA" id="ARBA00001946"/>
    </source>
</evidence>
<proteinExistence type="inferred from homology"/>
<dbReference type="FunFam" id="3.40.1190.10:FF:000004">
    <property type="entry name" value="Dihydrofolate synthase/folylpolyglutamate synthase"/>
    <property type="match status" value="1"/>
</dbReference>
<dbReference type="Pfam" id="PF02875">
    <property type="entry name" value="Mur_ligase_C"/>
    <property type="match status" value="1"/>
</dbReference>
<evidence type="ECO:0000256" key="6">
    <source>
        <dbReference type="ARBA" id="ARBA00013023"/>
    </source>
</evidence>
<keyword evidence="11 18" id="KW-0547">Nucleotide-binding</keyword>
<comment type="subunit">
    <text evidence="5">Monomer.</text>
</comment>
<evidence type="ECO:0000256" key="13">
    <source>
        <dbReference type="ARBA" id="ARBA00022842"/>
    </source>
</evidence>
<evidence type="ECO:0000256" key="5">
    <source>
        <dbReference type="ARBA" id="ARBA00011245"/>
    </source>
</evidence>
<comment type="catalytic activity">
    <reaction evidence="17">
        <text>7,8-dihydropteroate + L-glutamate + ATP = 7,8-dihydrofolate + ADP + phosphate + H(+)</text>
        <dbReference type="Rhea" id="RHEA:23584"/>
        <dbReference type="ChEBI" id="CHEBI:15378"/>
        <dbReference type="ChEBI" id="CHEBI:17839"/>
        <dbReference type="ChEBI" id="CHEBI:29985"/>
        <dbReference type="ChEBI" id="CHEBI:30616"/>
        <dbReference type="ChEBI" id="CHEBI:43474"/>
        <dbReference type="ChEBI" id="CHEBI:57451"/>
        <dbReference type="ChEBI" id="CHEBI:456216"/>
        <dbReference type="EC" id="6.3.2.12"/>
    </reaction>
</comment>
<reference evidence="21 22" key="1">
    <citation type="journal article" date="2015" name="Int. J. Syst. Evol. Microbiol.">
        <title>Sporolactobacillus shoreae sp. nov. and Sporolactobacillus spathodeae sp. nov., two spore-forming lactic acid bacteria isolated from tree barks in Thailand.</title>
        <authorList>
            <person name="Thamacharoensuk T."/>
            <person name="Kitahara M."/>
            <person name="Ohkuma M."/>
            <person name="Thongchul N."/>
            <person name="Tanasupawat S."/>
        </authorList>
    </citation>
    <scope>NUCLEOTIDE SEQUENCE [LARGE SCALE GENOMIC DNA]</scope>
    <source>
        <strain evidence="21 22">BK92</strain>
    </source>
</reference>
<evidence type="ECO:0000256" key="17">
    <source>
        <dbReference type="ARBA" id="ARBA00049161"/>
    </source>
</evidence>
<evidence type="ECO:0000256" key="3">
    <source>
        <dbReference type="ARBA" id="ARBA00005150"/>
    </source>
</evidence>
<evidence type="ECO:0000256" key="18">
    <source>
        <dbReference type="PIRNR" id="PIRNR001563"/>
    </source>
</evidence>
<dbReference type="Gene3D" id="3.40.1190.10">
    <property type="entry name" value="Mur-like, catalytic domain"/>
    <property type="match status" value="1"/>
</dbReference>
<evidence type="ECO:0000259" key="19">
    <source>
        <dbReference type="Pfam" id="PF02875"/>
    </source>
</evidence>
<dbReference type="InterPro" id="IPR036565">
    <property type="entry name" value="Mur-like_cat_sf"/>
</dbReference>
<dbReference type="InterPro" id="IPR001645">
    <property type="entry name" value="Folylpolyglutamate_synth"/>
</dbReference>
<dbReference type="GO" id="GO:0046872">
    <property type="term" value="F:metal ion binding"/>
    <property type="evidence" value="ECO:0007669"/>
    <property type="project" value="UniProtKB-KW"/>
</dbReference>
<dbReference type="InterPro" id="IPR018109">
    <property type="entry name" value="Folylpolyglutamate_synth_CS"/>
</dbReference>
<keyword evidence="22" id="KW-1185">Reference proteome</keyword>
<dbReference type="InterPro" id="IPR013221">
    <property type="entry name" value="Mur_ligase_cen"/>
</dbReference>
<dbReference type="InterPro" id="IPR004101">
    <property type="entry name" value="Mur_ligase_C"/>
</dbReference>
<comment type="pathway">
    <text evidence="2">Cofactor biosynthesis; tetrahydrofolate biosynthesis; 7,8-dihydrofolate from 2-amino-4-hydroxy-6-hydroxymethyl-7,8-dihydropteridine diphosphate and 4-aminobenzoate: step 2/2.</text>
</comment>
<feature type="domain" description="Mur ligase C-terminal" evidence="19">
    <location>
        <begin position="302"/>
        <end position="419"/>
    </location>
</feature>
<evidence type="ECO:0000313" key="22">
    <source>
        <dbReference type="Proteomes" id="UP000298347"/>
    </source>
</evidence>
<dbReference type="GO" id="GO:0005524">
    <property type="term" value="F:ATP binding"/>
    <property type="evidence" value="ECO:0007669"/>
    <property type="project" value="UniProtKB-KW"/>
</dbReference>
<keyword evidence="13" id="KW-0460">Magnesium</keyword>
<dbReference type="EC" id="6.3.2.17" evidence="7"/>
<evidence type="ECO:0000256" key="14">
    <source>
        <dbReference type="ARBA" id="ARBA00022909"/>
    </source>
</evidence>
<dbReference type="RefSeq" id="WP_135347503.1">
    <property type="nucleotide sequence ID" value="NZ_SRJD01000003.1"/>
</dbReference>
<comment type="pathway">
    <text evidence="3">Cofactor biosynthesis; tetrahydrofolylpolyglutamate biosynthesis.</text>
</comment>
<evidence type="ECO:0000256" key="4">
    <source>
        <dbReference type="ARBA" id="ARBA00008276"/>
    </source>
</evidence>
<keyword evidence="10" id="KW-0479">Metal-binding</keyword>
<keyword evidence="9 18" id="KW-0436">Ligase</keyword>
<evidence type="ECO:0000313" key="21">
    <source>
        <dbReference type="EMBL" id="TGA99480.1"/>
    </source>
</evidence>
<dbReference type="PROSITE" id="PS01012">
    <property type="entry name" value="FOLYLPOLYGLU_SYNT_2"/>
    <property type="match status" value="1"/>
</dbReference>
<keyword evidence="14" id="KW-0289">Folate biosynthesis</keyword>
<evidence type="ECO:0000256" key="12">
    <source>
        <dbReference type="ARBA" id="ARBA00022840"/>
    </source>
</evidence>
<evidence type="ECO:0000256" key="11">
    <source>
        <dbReference type="ARBA" id="ARBA00022741"/>
    </source>
</evidence>
<dbReference type="GO" id="GO:0008841">
    <property type="term" value="F:dihydrofolate synthase activity"/>
    <property type="evidence" value="ECO:0007669"/>
    <property type="project" value="UniProtKB-EC"/>
</dbReference>
<dbReference type="AlphaFoldDB" id="A0A4Z0GRK1"/>
<dbReference type="PANTHER" id="PTHR11136">
    <property type="entry name" value="FOLYLPOLYGLUTAMATE SYNTHASE-RELATED"/>
    <property type="match status" value="1"/>
</dbReference>
<dbReference type="GO" id="GO:0004326">
    <property type="term" value="F:tetrahydrofolylpolyglutamate synthase activity"/>
    <property type="evidence" value="ECO:0007669"/>
    <property type="project" value="UniProtKB-EC"/>
</dbReference>
<dbReference type="SUPFAM" id="SSF53623">
    <property type="entry name" value="MurD-like peptide ligases, catalytic domain"/>
    <property type="match status" value="1"/>
</dbReference>
<evidence type="ECO:0000256" key="16">
    <source>
        <dbReference type="ARBA" id="ARBA00047493"/>
    </source>
</evidence>
<comment type="catalytic activity">
    <reaction evidence="16">
        <text>(6S)-5,6,7,8-tetrahydrofolyl-(gamma-L-Glu)(n) + L-glutamate + ATP = (6S)-5,6,7,8-tetrahydrofolyl-(gamma-L-Glu)(n+1) + ADP + phosphate + H(+)</text>
        <dbReference type="Rhea" id="RHEA:10580"/>
        <dbReference type="Rhea" id="RHEA-COMP:14738"/>
        <dbReference type="Rhea" id="RHEA-COMP:14740"/>
        <dbReference type="ChEBI" id="CHEBI:15378"/>
        <dbReference type="ChEBI" id="CHEBI:29985"/>
        <dbReference type="ChEBI" id="CHEBI:30616"/>
        <dbReference type="ChEBI" id="CHEBI:43474"/>
        <dbReference type="ChEBI" id="CHEBI:141005"/>
        <dbReference type="ChEBI" id="CHEBI:456216"/>
        <dbReference type="EC" id="6.3.2.17"/>
    </reaction>
</comment>
<keyword evidence="12 18" id="KW-0067">ATP-binding</keyword>
<dbReference type="InterPro" id="IPR036615">
    <property type="entry name" value="Mur_ligase_C_dom_sf"/>
</dbReference>
<evidence type="ECO:0000256" key="10">
    <source>
        <dbReference type="ARBA" id="ARBA00022723"/>
    </source>
</evidence>
<sequence>MFTTIEETLDWIHGLIPHGMKPGTQRMEWMLARLGNPERRIRTIHVGGTNGKGSTVSYLRNIYQETGLKVGTFISPYITSFNERIMVNGVPISDGDLVKAANIVYPLTKAVEVETDLGEPAEFESVTMLSFVYFSQMNPCDLVIYEVGLGGRLDSTNVIHPLVSVITNVAMDHMKQLGNTITSIAREKAGIIKKGVGIITTAEHPDALKVIREKAEEKGSSLYILGKEFQVRSLGHDEAGEHFDFDGFYLHERDLTLRMKGEHQLKNAAAALMTVEYLKTFYGMPAEDNEIRSGLEKTAWPGRFERMSENPLIIIDGAHNVQGTEALVQTVNRYYPSRRIRVLYAALEDKQYEKMVRIIETVASEITLTTFSYPRAAESRLLYDASLNQHKTEDSDWRHAIHRMAGETGNKDALLICGSLYFISAVRHYLRNEDSTCSCKIVRNK</sequence>